<keyword evidence="2" id="KW-1133">Transmembrane helix</keyword>
<accession>A0AAU7TCB8</accession>
<sequence>MEAVQAADELAAEDAAVAVELQPDWGSQGGDEQDEQTSNDVPAWGVESDDEEEQAVENAAPLWTVPETTETPQEQPIQLWGDQPSSNTTQDPNWNGQQSTGQDQGWNGQQSGGQEQAGGGQQVGPQGGQPAAPQGGQLWGSQQGTAAGEASADNGWGAAGQHGVQESGQWGQQPADSQQSSNQLWGGQSWPVQEAKQQGGNGWGDSQQAAQQPAHQGWQGGQWGAQHGAQQTTPRAWGEDEAWGAQTDLSAGVGKREPGKKKSKGSGGGSPFGGKLPLIVGGGVALVLLVVTAIVLLTNGDDTTADPGPSPTQTASPTPTNQSSIKPGQSKNPKLHEGIERISSDAISFPRRNPPWSDHKLFVPETRNAGGQRILLQRDAAGTRDDWSADIFVGGLGTGSGFNGDPKATAATVSTQLQRTMYGDIPVTFKTIANGAVKRSEKAGWFYQQTVTAKSAAVPNRVLTLTVAVFDLGDGTAVAYVSSIPNDRPDLKTAAAEAFKGIQVG</sequence>
<feature type="compositionally biased region" description="Low complexity" evidence="1">
    <location>
        <begin position="66"/>
        <end position="78"/>
    </location>
</feature>
<gene>
    <name evidence="3" type="ORF">ABN611_37770</name>
</gene>
<keyword evidence="2" id="KW-0812">Transmembrane</keyword>
<keyword evidence="2" id="KW-0472">Membrane</keyword>
<evidence type="ECO:0000313" key="3">
    <source>
        <dbReference type="EMBL" id="XBV24294.1"/>
    </source>
</evidence>
<feature type="region of interest" description="Disordered" evidence="1">
    <location>
        <begin position="302"/>
        <end position="335"/>
    </location>
</feature>
<reference evidence="3" key="1">
    <citation type="submission" date="2024-06" db="EMBL/GenBank/DDBJ databases">
        <title>Kribbella sp. strain HUAS MG21 genome sequences.</title>
        <authorList>
            <person name="Mo P."/>
        </authorList>
    </citation>
    <scope>NUCLEOTIDE SEQUENCE</scope>
    <source>
        <strain evidence="3">HUAS MG21</strain>
    </source>
</reference>
<evidence type="ECO:0000256" key="1">
    <source>
        <dbReference type="SAM" id="MobiDB-lite"/>
    </source>
</evidence>
<feature type="transmembrane region" description="Helical" evidence="2">
    <location>
        <begin position="276"/>
        <end position="297"/>
    </location>
</feature>
<dbReference type="RefSeq" id="WP_350277117.1">
    <property type="nucleotide sequence ID" value="NZ_CP158165.1"/>
</dbReference>
<organism evidence="3">
    <name type="scientific">Kribbella sp. HUAS MG21</name>
    <dbReference type="NCBI Taxonomy" id="3160966"/>
    <lineage>
        <taxon>Bacteria</taxon>
        <taxon>Bacillati</taxon>
        <taxon>Actinomycetota</taxon>
        <taxon>Actinomycetes</taxon>
        <taxon>Propionibacteriales</taxon>
        <taxon>Kribbellaceae</taxon>
        <taxon>Kribbella</taxon>
    </lineage>
</organism>
<feature type="compositionally biased region" description="Polar residues" evidence="1">
    <location>
        <begin position="83"/>
        <end position="107"/>
    </location>
</feature>
<name>A0AAU7TCB8_9ACTN</name>
<feature type="compositionally biased region" description="Gly residues" evidence="1">
    <location>
        <begin position="115"/>
        <end position="127"/>
    </location>
</feature>
<dbReference type="AlphaFoldDB" id="A0AAU7TCB8"/>
<feature type="compositionally biased region" description="Polar residues" evidence="1">
    <location>
        <begin position="164"/>
        <end position="186"/>
    </location>
</feature>
<proteinExistence type="predicted"/>
<dbReference type="EMBL" id="CP158165">
    <property type="protein sequence ID" value="XBV24294.1"/>
    <property type="molecule type" value="Genomic_DNA"/>
</dbReference>
<feature type="region of interest" description="Disordered" evidence="1">
    <location>
        <begin position="20"/>
        <end position="273"/>
    </location>
</feature>
<evidence type="ECO:0000256" key="2">
    <source>
        <dbReference type="SAM" id="Phobius"/>
    </source>
</evidence>
<feature type="compositionally biased region" description="Low complexity" evidence="1">
    <location>
        <begin position="311"/>
        <end position="324"/>
    </location>
</feature>
<protein>
    <submittedName>
        <fullName evidence="3">Uncharacterized protein</fullName>
    </submittedName>
</protein>
<feature type="compositionally biased region" description="Low complexity" evidence="1">
    <location>
        <begin position="207"/>
        <end position="217"/>
    </location>
</feature>